<evidence type="ECO:0000313" key="3">
    <source>
        <dbReference type="Proteomes" id="UP000585258"/>
    </source>
</evidence>
<comment type="caution">
    <text evidence="2">The sequence shown here is derived from an EMBL/GenBank/DDBJ whole genome shotgun (WGS) entry which is preliminary data.</text>
</comment>
<evidence type="ECO:0000313" key="2">
    <source>
        <dbReference type="EMBL" id="MBB6716023.1"/>
    </source>
</evidence>
<accession>A0A7X0SE92</accession>
<sequence length="129" mass="15258">MNKKIYTEDDYCDVYEGKICDNCGDCLQQEGIDVRSIKIEEISKTVEENEILEAKFKTELEKLRLEADKELEEKTITAEEFLVEDDAETEYVDAFENIEYLDDMELFDELNLEEMTEEVFPGVRRFKNK</sequence>
<name>A0A7X0SE92_9CLOT</name>
<keyword evidence="1" id="KW-0175">Coiled coil</keyword>
<dbReference type="Proteomes" id="UP000585258">
    <property type="component" value="Unassembled WGS sequence"/>
</dbReference>
<feature type="coiled-coil region" evidence="1">
    <location>
        <begin position="53"/>
        <end position="80"/>
    </location>
</feature>
<proteinExistence type="predicted"/>
<dbReference type="EMBL" id="JACKWY010000010">
    <property type="protein sequence ID" value="MBB6716023.1"/>
    <property type="molecule type" value="Genomic_DNA"/>
</dbReference>
<organism evidence="2 3">
    <name type="scientific">Clostridium gasigenes</name>
    <dbReference type="NCBI Taxonomy" id="94869"/>
    <lineage>
        <taxon>Bacteria</taxon>
        <taxon>Bacillati</taxon>
        <taxon>Bacillota</taxon>
        <taxon>Clostridia</taxon>
        <taxon>Eubacteriales</taxon>
        <taxon>Clostridiaceae</taxon>
        <taxon>Clostridium</taxon>
    </lineage>
</organism>
<gene>
    <name evidence="2" type="ORF">H7E68_15060</name>
</gene>
<evidence type="ECO:0000256" key="1">
    <source>
        <dbReference type="SAM" id="Coils"/>
    </source>
</evidence>
<reference evidence="2 3" key="1">
    <citation type="submission" date="2020-08" db="EMBL/GenBank/DDBJ databases">
        <title>Clostridia isolated from Swiss meat.</title>
        <authorList>
            <person name="Wambui J."/>
            <person name="Stevens M.J.A."/>
            <person name="Stephan R."/>
        </authorList>
    </citation>
    <scope>NUCLEOTIDE SEQUENCE [LARGE SCALE GENOMIC DNA]</scope>
    <source>
        <strain evidence="2 3">CM001</strain>
    </source>
</reference>
<protein>
    <submittedName>
        <fullName evidence="2">Uncharacterized protein</fullName>
    </submittedName>
</protein>
<dbReference type="AlphaFoldDB" id="A0A7X0SE92"/>
<dbReference type="RefSeq" id="WP_185165149.1">
    <property type="nucleotide sequence ID" value="NZ_JACKWY010000010.1"/>
</dbReference>